<feature type="compositionally biased region" description="Basic and acidic residues" evidence="12">
    <location>
        <begin position="428"/>
        <end position="450"/>
    </location>
</feature>
<comment type="caution">
    <text evidence="14">The sequence shown here is derived from an EMBL/GenBank/DDBJ whole genome shotgun (WGS) entry which is preliminary data.</text>
</comment>
<dbReference type="EMBL" id="WJBH02000001">
    <property type="protein sequence ID" value="KAI9564373.1"/>
    <property type="molecule type" value="Genomic_DNA"/>
</dbReference>
<sequence>MADICEVDTHISKRYDVKKRLGKGAYGIVWKAMDKKTGSVVAVKKIFDAFRNQTDAQRTFREIMFLQHFGDHPNIIRLLDVHRADNDKDIYLVFEYMDTDLHNVIKRGNILKEVHKQYILYQLFRATKYLHSGNVIHRDQKPSNILLDADCRCKIADFGLARSLVQDVSEDGQTDNVMTDYVATRWYRAPEILLASKRYTKGVDMWSLGCILGEILLGQPLFPGTSTLNQLEKIMASIPPPSKEDIQSLSSGYASTLLEKSMMVPKQPLRTILAAAPVDAIDLLEKLLVLNPHKRLTAEQALEHPYVRAFHKPEREPALDHDVVPTLSDAIQLTVDEYRTKLYEVIAYQKRQEIRELSPFKFIRDSNTESSSPKNSPKETSKTIPKTKSSVDLSSEARVQQSKMKYSSVPADSSGSSLGNNRSVDIPRPPDRKLVSRHSDDVMRSREKSSKVLSTNKLSSPSAVIPRSHSGHCLVKYHQTNSSTDSEPSKSSPLTTSCSASHLLASSMEQNCNISNTSCRATVSNAQPPLRSAGVPAASQTSTTASRFASRYGKNLFSRSLDNPVITRTVTIPRATSAEKALGSTTTGVVRDNKIPRPAPTFGKRQFTSLNNVSNLTTSAGASNVGGITGTSKFVSSHGTITASALQELRQSIK</sequence>
<dbReference type="PROSITE" id="PS50011">
    <property type="entry name" value="PROTEIN_KINASE_DOM"/>
    <property type="match status" value="1"/>
</dbReference>
<evidence type="ECO:0000313" key="15">
    <source>
        <dbReference type="Proteomes" id="UP000820818"/>
    </source>
</evidence>
<evidence type="ECO:0000256" key="12">
    <source>
        <dbReference type="SAM" id="MobiDB-lite"/>
    </source>
</evidence>
<dbReference type="PROSITE" id="PS01351">
    <property type="entry name" value="MAPK"/>
    <property type="match status" value="1"/>
</dbReference>
<dbReference type="InterPro" id="IPR011009">
    <property type="entry name" value="Kinase-like_dom_sf"/>
</dbReference>
<evidence type="ECO:0000256" key="5">
    <source>
        <dbReference type="ARBA" id="ARBA00022741"/>
    </source>
</evidence>
<proteinExistence type="predicted"/>
<dbReference type="Proteomes" id="UP000820818">
    <property type="component" value="Linkage Group LG1"/>
</dbReference>
<comment type="catalytic activity">
    <reaction evidence="10">
        <text>L-seryl-[protein] + ATP = O-phospho-L-seryl-[protein] + ADP + H(+)</text>
        <dbReference type="Rhea" id="RHEA:17989"/>
        <dbReference type="Rhea" id="RHEA-COMP:9863"/>
        <dbReference type="Rhea" id="RHEA-COMP:11604"/>
        <dbReference type="ChEBI" id="CHEBI:15378"/>
        <dbReference type="ChEBI" id="CHEBI:29999"/>
        <dbReference type="ChEBI" id="CHEBI:30616"/>
        <dbReference type="ChEBI" id="CHEBI:83421"/>
        <dbReference type="ChEBI" id="CHEBI:456216"/>
        <dbReference type="EC" id="2.7.11.24"/>
    </reaction>
</comment>
<protein>
    <recommendedName>
        <fullName evidence="1">mitogen-activated protein kinase</fullName>
        <ecNumber evidence="1">2.7.11.24</ecNumber>
    </recommendedName>
</protein>
<evidence type="ECO:0000256" key="6">
    <source>
        <dbReference type="ARBA" id="ARBA00022777"/>
    </source>
</evidence>
<dbReference type="InterPro" id="IPR050117">
    <property type="entry name" value="MAPK"/>
</dbReference>
<comment type="catalytic activity">
    <reaction evidence="9">
        <text>L-threonyl-[protein] + ATP = O-phospho-L-threonyl-[protein] + ADP + H(+)</text>
        <dbReference type="Rhea" id="RHEA:46608"/>
        <dbReference type="Rhea" id="RHEA-COMP:11060"/>
        <dbReference type="Rhea" id="RHEA-COMP:11605"/>
        <dbReference type="ChEBI" id="CHEBI:15378"/>
        <dbReference type="ChEBI" id="CHEBI:30013"/>
        <dbReference type="ChEBI" id="CHEBI:30616"/>
        <dbReference type="ChEBI" id="CHEBI:61977"/>
        <dbReference type="ChEBI" id="CHEBI:456216"/>
        <dbReference type="EC" id="2.7.11.24"/>
    </reaction>
</comment>
<dbReference type="InterPro" id="IPR008350">
    <property type="entry name" value="MAPK_ERK3/4"/>
</dbReference>
<dbReference type="PANTHER" id="PTHR24055">
    <property type="entry name" value="MITOGEN-ACTIVATED PROTEIN KINASE"/>
    <property type="match status" value="1"/>
</dbReference>
<keyword evidence="7 11" id="KW-0067">ATP-binding</keyword>
<evidence type="ECO:0000256" key="9">
    <source>
        <dbReference type="ARBA" id="ARBA00047592"/>
    </source>
</evidence>
<evidence type="ECO:0000256" key="11">
    <source>
        <dbReference type="PROSITE-ProRule" id="PRU10141"/>
    </source>
</evidence>
<dbReference type="InterPro" id="IPR017441">
    <property type="entry name" value="Protein_kinase_ATP_BS"/>
</dbReference>
<dbReference type="Gene3D" id="1.10.510.10">
    <property type="entry name" value="Transferase(Phosphotransferase) domain 1"/>
    <property type="match status" value="1"/>
</dbReference>
<keyword evidence="5 11" id="KW-0547">Nucleotide-binding</keyword>
<feature type="binding site" evidence="11">
    <location>
        <position position="45"/>
    </location>
    <ligand>
        <name>ATP</name>
        <dbReference type="ChEBI" id="CHEBI:30616"/>
    </ligand>
</feature>
<evidence type="ECO:0000256" key="2">
    <source>
        <dbReference type="ARBA" id="ARBA00022527"/>
    </source>
</evidence>
<evidence type="ECO:0000256" key="1">
    <source>
        <dbReference type="ARBA" id="ARBA00012411"/>
    </source>
</evidence>
<dbReference type="CDD" id="cd07852">
    <property type="entry name" value="STKc_MAPK15-like"/>
    <property type="match status" value="1"/>
</dbReference>
<keyword evidence="8" id="KW-0131">Cell cycle</keyword>
<evidence type="ECO:0000256" key="7">
    <source>
        <dbReference type="ARBA" id="ARBA00022840"/>
    </source>
</evidence>
<evidence type="ECO:0000256" key="10">
    <source>
        <dbReference type="ARBA" id="ARBA00048312"/>
    </source>
</evidence>
<evidence type="ECO:0000259" key="13">
    <source>
        <dbReference type="PROSITE" id="PS50011"/>
    </source>
</evidence>
<dbReference type="EC" id="2.7.11.24" evidence="1"/>
<gene>
    <name evidence="14" type="ORF">GHT06_008112</name>
</gene>
<dbReference type="SUPFAM" id="SSF56112">
    <property type="entry name" value="Protein kinase-like (PK-like)"/>
    <property type="match status" value="1"/>
</dbReference>
<dbReference type="GO" id="GO:0004707">
    <property type="term" value="F:MAP kinase activity"/>
    <property type="evidence" value="ECO:0007669"/>
    <property type="project" value="UniProtKB-EC"/>
</dbReference>
<dbReference type="PROSITE" id="PS00107">
    <property type="entry name" value="PROTEIN_KINASE_ATP"/>
    <property type="match status" value="1"/>
</dbReference>
<evidence type="ECO:0000256" key="8">
    <source>
        <dbReference type="ARBA" id="ARBA00023306"/>
    </source>
</evidence>
<dbReference type="InterPro" id="IPR003527">
    <property type="entry name" value="MAP_kinase_CS"/>
</dbReference>
<dbReference type="PRINTS" id="PR01771">
    <property type="entry name" value="ERK3ERK4MAPK"/>
</dbReference>
<dbReference type="Gene3D" id="3.30.200.20">
    <property type="entry name" value="Phosphorylase Kinase, domain 1"/>
    <property type="match status" value="1"/>
</dbReference>
<dbReference type="GO" id="GO:0005524">
    <property type="term" value="F:ATP binding"/>
    <property type="evidence" value="ECO:0007669"/>
    <property type="project" value="UniProtKB-UniRule"/>
</dbReference>
<evidence type="ECO:0000256" key="4">
    <source>
        <dbReference type="ARBA" id="ARBA00022679"/>
    </source>
</evidence>
<organism evidence="14 15">
    <name type="scientific">Daphnia sinensis</name>
    <dbReference type="NCBI Taxonomy" id="1820382"/>
    <lineage>
        <taxon>Eukaryota</taxon>
        <taxon>Metazoa</taxon>
        <taxon>Ecdysozoa</taxon>
        <taxon>Arthropoda</taxon>
        <taxon>Crustacea</taxon>
        <taxon>Branchiopoda</taxon>
        <taxon>Diplostraca</taxon>
        <taxon>Cladocera</taxon>
        <taxon>Anomopoda</taxon>
        <taxon>Daphniidae</taxon>
        <taxon>Daphnia</taxon>
        <taxon>Daphnia similis group</taxon>
    </lineage>
</organism>
<name>A0AAD5Q0E2_9CRUS</name>
<dbReference type="GO" id="GO:0036064">
    <property type="term" value="C:ciliary basal body"/>
    <property type="evidence" value="ECO:0007669"/>
    <property type="project" value="UniProtKB-ARBA"/>
</dbReference>
<keyword evidence="6" id="KW-0418">Kinase</keyword>
<dbReference type="FunFam" id="3.30.200.20:FF:000166">
    <property type="entry name" value="Mitogen-activated protein kinase"/>
    <property type="match status" value="1"/>
</dbReference>
<feature type="compositionally biased region" description="Polar residues" evidence="12">
    <location>
        <begin position="382"/>
        <end position="423"/>
    </location>
</feature>
<keyword evidence="2" id="KW-0723">Serine/threonine-protein kinase</keyword>
<dbReference type="AlphaFoldDB" id="A0AAD5Q0E2"/>
<keyword evidence="4" id="KW-0808">Transferase</keyword>
<dbReference type="InterPro" id="IPR000719">
    <property type="entry name" value="Prot_kinase_dom"/>
</dbReference>
<dbReference type="FunFam" id="1.10.510.10:FF:000238">
    <property type="entry name" value="Mitogen-activated protein kinase"/>
    <property type="match status" value="1"/>
</dbReference>
<evidence type="ECO:0000256" key="3">
    <source>
        <dbReference type="ARBA" id="ARBA00022553"/>
    </source>
</evidence>
<reference evidence="14 15" key="1">
    <citation type="submission" date="2022-05" db="EMBL/GenBank/DDBJ databases">
        <title>A multi-omics perspective on studying reproductive biology in Daphnia sinensis.</title>
        <authorList>
            <person name="Jia J."/>
        </authorList>
    </citation>
    <scope>NUCLEOTIDE SEQUENCE [LARGE SCALE GENOMIC DNA]</scope>
    <source>
        <strain evidence="14 15">WSL</strain>
    </source>
</reference>
<keyword evidence="15" id="KW-1185">Reference proteome</keyword>
<feature type="region of interest" description="Disordered" evidence="12">
    <location>
        <begin position="364"/>
        <end position="471"/>
    </location>
</feature>
<accession>A0AAD5Q0E2</accession>
<feature type="domain" description="Protein kinase" evidence="13">
    <location>
        <begin position="15"/>
        <end position="307"/>
    </location>
</feature>
<feature type="compositionally biased region" description="Polar residues" evidence="12">
    <location>
        <begin position="451"/>
        <end position="462"/>
    </location>
</feature>
<keyword evidence="3" id="KW-0597">Phosphoprotein</keyword>
<evidence type="ECO:0000313" key="14">
    <source>
        <dbReference type="EMBL" id="KAI9564373.1"/>
    </source>
</evidence>
<dbReference type="Pfam" id="PF00069">
    <property type="entry name" value="Pkinase"/>
    <property type="match status" value="1"/>
</dbReference>